<name>A0A9Q5HQG4_SANBA</name>
<gene>
    <name evidence="6" type="ORF">A7U60_g9141</name>
</gene>
<dbReference type="OrthoDB" id="10058185at2759"/>
<keyword evidence="4" id="KW-1133">Transmembrane helix</keyword>
<proteinExistence type="inferred from homology"/>
<dbReference type="EMBL" id="LNZH02000217">
    <property type="protein sequence ID" value="OCB83932.1"/>
    <property type="molecule type" value="Genomic_DNA"/>
</dbReference>
<evidence type="ECO:0000256" key="3">
    <source>
        <dbReference type="SAM" id="MobiDB-lite"/>
    </source>
</evidence>
<feature type="domain" description="3-beta hydroxysteroid dehydrogenase/isomerase" evidence="5">
    <location>
        <begin position="292"/>
        <end position="423"/>
    </location>
</feature>
<dbReference type="Proteomes" id="UP000757232">
    <property type="component" value="Unassembled WGS sequence"/>
</dbReference>
<feature type="domain" description="3-beta hydroxysteroid dehydrogenase/isomerase" evidence="5">
    <location>
        <begin position="110"/>
        <end position="250"/>
    </location>
</feature>
<evidence type="ECO:0000256" key="2">
    <source>
        <dbReference type="ARBA" id="ARBA00023002"/>
    </source>
</evidence>
<dbReference type="PANTHER" id="PTHR43245">
    <property type="entry name" value="BIFUNCTIONAL POLYMYXIN RESISTANCE PROTEIN ARNA"/>
    <property type="match status" value="1"/>
</dbReference>
<evidence type="ECO:0000256" key="4">
    <source>
        <dbReference type="SAM" id="Phobius"/>
    </source>
</evidence>
<evidence type="ECO:0000313" key="6">
    <source>
        <dbReference type="EMBL" id="OCB83932.1"/>
    </source>
</evidence>
<feature type="region of interest" description="Disordered" evidence="3">
    <location>
        <begin position="1"/>
        <end position="28"/>
    </location>
</feature>
<feature type="transmembrane region" description="Helical" evidence="4">
    <location>
        <begin position="35"/>
        <end position="58"/>
    </location>
</feature>
<feature type="compositionally biased region" description="Low complexity" evidence="3">
    <location>
        <begin position="18"/>
        <end position="27"/>
    </location>
</feature>
<evidence type="ECO:0000259" key="5">
    <source>
        <dbReference type="Pfam" id="PF01073"/>
    </source>
</evidence>
<dbReference type="PANTHER" id="PTHR43245:SF51">
    <property type="entry name" value="SHORT CHAIN DEHYDROGENASE_REDUCTASE FAMILY 42E, MEMBER 2"/>
    <property type="match status" value="1"/>
</dbReference>
<keyword evidence="7" id="KW-1185">Reference proteome</keyword>
<dbReference type="AlphaFoldDB" id="A0A9Q5HQG4"/>
<keyword evidence="4" id="KW-0812">Transmembrane</keyword>
<sequence>MSSQKNIRVGPPSDVRSHASSVPSSSDIGSLRSNMAALAILFLFLFIVIFLVVSYVLLNDARLLQIPSRVLKYSPKRWTDQEILSTFTRLQSNPKSIHSVLPLRTGRKYIVTGGAGFLGGWIVRHLLERGEDPRKIRVLDIRLPTRRDLTTDKAKDVDWRVCDVSNAEAVRVAFTDTWPSSTAHTDTQDKNEDNEITVFHTAACIRFYERAASLVPFSSRINVVGTQNVLSAARSVGCSVFVSTSSGSVALRRSRFWLWPWEREPPYFVQFFGDMDTNEEDRVDNNIIPRKHEEFFSNYAYTKKQGESLILRANNTPSSHGRTLHTGCVRPGNGIYGPGGDVLLGAALVRETNPTWIKRIVQNFVYVENASYAHLCYERKLIELSNGKDKDIKTERKETKDVSGRAYYIADAGPPPTYGDVYHALSVLSHNRATFPSFSPTLMLALSHVVELVYLSRTALVSGILSASGRIEHLGTIFLPLSLQKSLASALQCLPKLIPNIPSELLNLQPSLFPLVLVHLIFNNSLAYSDLDYKPPYTTIEGVCALVDAFEKSGREEEARQRSGGGIGLGLGVGKKLKLGPGGLGGLGLRKRTTGSIPTLVTESDDGVMPK</sequence>
<evidence type="ECO:0000313" key="7">
    <source>
        <dbReference type="Proteomes" id="UP000757232"/>
    </source>
</evidence>
<keyword evidence="2" id="KW-0560">Oxidoreductase</keyword>
<dbReference type="InterPro" id="IPR036291">
    <property type="entry name" value="NAD(P)-bd_dom_sf"/>
</dbReference>
<comment type="caution">
    <text evidence="6">The sequence shown here is derived from an EMBL/GenBank/DDBJ whole genome shotgun (WGS) entry which is preliminary data.</text>
</comment>
<evidence type="ECO:0000256" key="1">
    <source>
        <dbReference type="ARBA" id="ARBA00009219"/>
    </source>
</evidence>
<dbReference type="Pfam" id="PF01073">
    <property type="entry name" value="3Beta_HSD"/>
    <property type="match status" value="2"/>
</dbReference>
<dbReference type="Gene3D" id="3.40.50.720">
    <property type="entry name" value="NAD(P)-binding Rossmann-like Domain"/>
    <property type="match status" value="1"/>
</dbReference>
<comment type="similarity">
    <text evidence="1">Belongs to the 3-beta-HSD family.</text>
</comment>
<dbReference type="SUPFAM" id="SSF51735">
    <property type="entry name" value="NAD(P)-binding Rossmann-fold domains"/>
    <property type="match status" value="1"/>
</dbReference>
<protein>
    <submittedName>
        <fullName evidence="6">NAD-binding protein</fullName>
    </submittedName>
</protein>
<accession>A0A9Q5HQG4</accession>
<reference evidence="6" key="1">
    <citation type="submission" date="2016-06" db="EMBL/GenBank/DDBJ databases">
        <title>Draft Genome sequence of the fungus Inonotus baumii.</title>
        <authorList>
            <person name="Zhu H."/>
            <person name="Lin W."/>
        </authorList>
    </citation>
    <scope>NUCLEOTIDE SEQUENCE</scope>
    <source>
        <strain evidence="6">821</strain>
    </source>
</reference>
<dbReference type="GO" id="GO:0006694">
    <property type="term" value="P:steroid biosynthetic process"/>
    <property type="evidence" value="ECO:0007669"/>
    <property type="project" value="InterPro"/>
</dbReference>
<organism evidence="6 7">
    <name type="scientific">Sanghuangporus baumii</name>
    <name type="common">Phellinus baumii</name>
    <dbReference type="NCBI Taxonomy" id="108892"/>
    <lineage>
        <taxon>Eukaryota</taxon>
        <taxon>Fungi</taxon>
        <taxon>Dikarya</taxon>
        <taxon>Basidiomycota</taxon>
        <taxon>Agaricomycotina</taxon>
        <taxon>Agaricomycetes</taxon>
        <taxon>Hymenochaetales</taxon>
        <taxon>Hymenochaetaceae</taxon>
        <taxon>Sanghuangporus</taxon>
    </lineage>
</organism>
<dbReference type="GO" id="GO:0016616">
    <property type="term" value="F:oxidoreductase activity, acting on the CH-OH group of donors, NAD or NADP as acceptor"/>
    <property type="evidence" value="ECO:0007669"/>
    <property type="project" value="InterPro"/>
</dbReference>
<keyword evidence="4" id="KW-0472">Membrane</keyword>
<dbReference type="InterPro" id="IPR050177">
    <property type="entry name" value="Lipid_A_modif_metabolic_enz"/>
</dbReference>
<dbReference type="InterPro" id="IPR002225">
    <property type="entry name" value="3Beta_OHSteriod_DH/Estase"/>
</dbReference>